<dbReference type="GO" id="GO:0000245">
    <property type="term" value="P:spliceosomal complex assembly"/>
    <property type="evidence" value="ECO:0007669"/>
    <property type="project" value="TreeGrafter"/>
</dbReference>
<proteinExistence type="predicted"/>
<evidence type="ECO:0000256" key="6">
    <source>
        <dbReference type="ARBA" id="ARBA00022840"/>
    </source>
</evidence>
<comment type="catalytic activity">
    <reaction evidence="7">
        <text>L-threonyl-[protein] + ATP = O-phospho-L-threonyl-[protein] + ADP + H(+)</text>
        <dbReference type="Rhea" id="RHEA:46608"/>
        <dbReference type="Rhea" id="RHEA-COMP:11060"/>
        <dbReference type="Rhea" id="RHEA-COMP:11605"/>
        <dbReference type="ChEBI" id="CHEBI:15378"/>
        <dbReference type="ChEBI" id="CHEBI:30013"/>
        <dbReference type="ChEBI" id="CHEBI:30616"/>
        <dbReference type="ChEBI" id="CHEBI:61977"/>
        <dbReference type="ChEBI" id="CHEBI:456216"/>
        <dbReference type="EC" id="2.7.11.1"/>
    </reaction>
</comment>
<dbReference type="PANTHER" id="PTHR47634">
    <property type="entry name" value="PROTEIN KINASE DOMAIN-CONTAINING PROTEIN-RELATED"/>
    <property type="match status" value="1"/>
</dbReference>
<name>A0A8H2VPJ1_9HELO</name>
<dbReference type="FunFam" id="1.10.510.10:FF:000922">
    <property type="entry name" value="Protein kinase domain protein"/>
    <property type="match status" value="1"/>
</dbReference>
<keyword evidence="2" id="KW-0723">Serine/threonine-protein kinase</keyword>
<dbReference type="EC" id="2.7.11.1" evidence="1"/>
<dbReference type="SMART" id="SM00220">
    <property type="entry name" value="S_TKc"/>
    <property type="match status" value="1"/>
</dbReference>
<dbReference type="GO" id="GO:0050684">
    <property type="term" value="P:regulation of mRNA processing"/>
    <property type="evidence" value="ECO:0007669"/>
    <property type="project" value="TreeGrafter"/>
</dbReference>
<dbReference type="InterPro" id="IPR011009">
    <property type="entry name" value="Kinase-like_dom_sf"/>
</dbReference>
<dbReference type="InterPro" id="IPR000719">
    <property type="entry name" value="Prot_kinase_dom"/>
</dbReference>
<dbReference type="Gene3D" id="3.30.200.20">
    <property type="entry name" value="Phosphorylase Kinase, domain 1"/>
    <property type="match status" value="1"/>
</dbReference>
<evidence type="ECO:0000313" key="10">
    <source>
        <dbReference type="EMBL" id="CAD6441938.1"/>
    </source>
</evidence>
<dbReference type="InterPro" id="IPR051334">
    <property type="entry name" value="SRPK"/>
</dbReference>
<evidence type="ECO:0000256" key="7">
    <source>
        <dbReference type="ARBA" id="ARBA00047899"/>
    </source>
</evidence>
<feature type="domain" description="Protein kinase" evidence="9">
    <location>
        <begin position="62"/>
        <end position="403"/>
    </location>
</feature>
<keyword evidence="4" id="KW-0547">Nucleotide-binding</keyword>
<reference evidence="10" key="1">
    <citation type="submission" date="2020-10" db="EMBL/GenBank/DDBJ databases">
        <authorList>
            <person name="Kusch S."/>
        </authorList>
    </citation>
    <scope>NUCLEOTIDE SEQUENCE</scope>
    <source>
        <strain evidence="10">SwB9</strain>
    </source>
</reference>
<dbReference type="PROSITE" id="PS00108">
    <property type="entry name" value="PROTEIN_KINASE_ST"/>
    <property type="match status" value="1"/>
</dbReference>
<dbReference type="GO" id="GO:0005634">
    <property type="term" value="C:nucleus"/>
    <property type="evidence" value="ECO:0007669"/>
    <property type="project" value="TreeGrafter"/>
</dbReference>
<dbReference type="Pfam" id="PF00069">
    <property type="entry name" value="Pkinase"/>
    <property type="match status" value="2"/>
</dbReference>
<dbReference type="PANTHER" id="PTHR47634:SF9">
    <property type="entry name" value="PROTEIN KINASE DOMAIN-CONTAINING PROTEIN-RELATED"/>
    <property type="match status" value="1"/>
</dbReference>
<evidence type="ECO:0000313" key="11">
    <source>
        <dbReference type="Proteomes" id="UP000624404"/>
    </source>
</evidence>
<dbReference type="EMBL" id="CAJHIA010000007">
    <property type="protein sequence ID" value="CAD6441938.1"/>
    <property type="molecule type" value="Genomic_DNA"/>
</dbReference>
<keyword evidence="5" id="KW-0418">Kinase</keyword>
<comment type="caution">
    <text evidence="10">The sequence shown here is derived from an EMBL/GenBank/DDBJ whole genome shotgun (WGS) entry which is preliminary data.</text>
</comment>
<sequence>MASILRWARAVTRRAPSPPLHFSTEGFELIDDALPLDEEQFEGFKKGLYYPVNIGDVFASKYQVVGKLGYGVTSTVWLARDLQAHEHVSLKIYTRDGDPQEEFQIYQRLSTGNKSHPGYFHIRTALEIFTIPRIGGEHACLVQKPMWESFKHTCYRLPDGCFTENILKGALQQLFAALDYLHTECQLVHTDIKPDNMMTDIEDNSILDAFTEAEIECPSPRKLVNGVTVYASRILDVPKTFGDSVLSDFGSAVRGDEKRNHEAGPQVYRAPEVMIQAAWSYPVDIWNVGVMIWDLFEGKHMFHGQDSDGEGYSTRAHLAEVIGMLGPPPLDFLERGIRVSEFFDKEGKWIAEMPIVEDLELEKTELRLQGRNKEMFLNFMRGMLQWRPEDRKTARQLADDPWINEIIDSD</sequence>
<keyword evidence="3" id="KW-0808">Transferase</keyword>
<dbReference type="SUPFAM" id="SSF56112">
    <property type="entry name" value="Protein kinase-like (PK-like)"/>
    <property type="match status" value="1"/>
</dbReference>
<evidence type="ECO:0000259" key="9">
    <source>
        <dbReference type="PROSITE" id="PS50011"/>
    </source>
</evidence>
<dbReference type="Gene3D" id="1.10.510.10">
    <property type="entry name" value="Transferase(Phosphotransferase) domain 1"/>
    <property type="match status" value="1"/>
</dbReference>
<evidence type="ECO:0000256" key="5">
    <source>
        <dbReference type="ARBA" id="ARBA00022777"/>
    </source>
</evidence>
<evidence type="ECO:0000256" key="4">
    <source>
        <dbReference type="ARBA" id="ARBA00022741"/>
    </source>
</evidence>
<protein>
    <recommendedName>
        <fullName evidence="1">non-specific serine/threonine protein kinase</fullName>
        <ecNumber evidence="1">2.7.11.1</ecNumber>
    </recommendedName>
</protein>
<evidence type="ECO:0000256" key="8">
    <source>
        <dbReference type="ARBA" id="ARBA00048679"/>
    </source>
</evidence>
<gene>
    <name evidence="10" type="ORF">SCLTRI_LOCUS1729</name>
</gene>
<evidence type="ECO:0000256" key="3">
    <source>
        <dbReference type="ARBA" id="ARBA00022679"/>
    </source>
</evidence>
<dbReference type="AlphaFoldDB" id="A0A8H2VPJ1"/>
<keyword evidence="11" id="KW-1185">Reference proteome</keyword>
<accession>A0A8H2VPJ1</accession>
<dbReference type="GO" id="GO:0005737">
    <property type="term" value="C:cytoplasm"/>
    <property type="evidence" value="ECO:0007669"/>
    <property type="project" value="TreeGrafter"/>
</dbReference>
<dbReference type="InterPro" id="IPR008271">
    <property type="entry name" value="Ser/Thr_kinase_AS"/>
</dbReference>
<organism evidence="10 11">
    <name type="scientific">Sclerotinia trifoliorum</name>
    <dbReference type="NCBI Taxonomy" id="28548"/>
    <lineage>
        <taxon>Eukaryota</taxon>
        <taxon>Fungi</taxon>
        <taxon>Dikarya</taxon>
        <taxon>Ascomycota</taxon>
        <taxon>Pezizomycotina</taxon>
        <taxon>Leotiomycetes</taxon>
        <taxon>Helotiales</taxon>
        <taxon>Sclerotiniaceae</taxon>
        <taxon>Sclerotinia</taxon>
    </lineage>
</organism>
<comment type="catalytic activity">
    <reaction evidence="8">
        <text>L-seryl-[protein] + ATP = O-phospho-L-seryl-[protein] + ADP + H(+)</text>
        <dbReference type="Rhea" id="RHEA:17989"/>
        <dbReference type="Rhea" id="RHEA-COMP:9863"/>
        <dbReference type="Rhea" id="RHEA-COMP:11604"/>
        <dbReference type="ChEBI" id="CHEBI:15378"/>
        <dbReference type="ChEBI" id="CHEBI:29999"/>
        <dbReference type="ChEBI" id="CHEBI:30616"/>
        <dbReference type="ChEBI" id="CHEBI:83421"/>
        <dbReference type="ChEBI" id="CHEBI:456216"/>
        <dbReference type="EC" id="2.7.11.1"/>
    </reaction>
</comment>
<evidence type="ECO:0000256" key="1">
    <source>
        <dbReference type="ARBA" id="ARBA00012513"/>
    </source>
</evidence>
<evidence type="ECO:0000256" key="2">
    <source>
        <dbReference type="ARBA" id="ARBA00022527"/>
    </source>
</evidence>
<dbReference type="GO" id="GO:0004674">
    <property type="term" value="F:protein serine/threonine kinase activity"/>
    <property type="evidence" value="ECO:0007669"/>
    <property type="project" value="UniProtKB-KW"/>
</dbReference>
<dbReference type="OrthoDB" id="5979581at2759"/>
<dbReference type="PROSITE" id="PS50011">
    <property type="entry name" value="PROTEIN_KINASE_DOM"/>
    <property type="match status" value="1"/>
</dbReference>
<keyword evidence="6" id="KW-0067">ATP-binding</keyword>
<dbReference type="GO" id="GO:0005524">
    <property type="term" value="F:ATP binding"/>
    <property type="evidence" value="ECO:0007669"/>
    <property type="project" value="UniProtKB-KW"/>
</dbReference>
<dbReference type="Proteomes" id="UP000624404">
    <property type="component" value="Unassembled WGS sequence"/>
</dbReference>